<dbReference type="Pfam" id="PF06293">
    <property type="entry name" value="Kdo"/>
    <property type="match status" value="1"/>
</dbReference>
<keyword evidence="2" id="KW-1185">Reference proteome</keyword>
<sequence>MSTPAVLPSSRRLWWQFLVACTGSALRGRWSMPGGHRPPRGGAVIQPQFFGVGVATHADPAVDVWIIEALRAAGISHVRLDFTECDPGGAAERFLESLLDAGFSVLLHVFQTPAEARLMPEAQAEARWEALLEHLLTQHGERVWGIEVGSTLNRERWAGYTLRGFLSMWEAAWQAAHEHGVCLAGPSVTDFEPPWNVGLLNLLARRGRLPQVHTDNLFSERCTEPERFDHKILGHRLTGLHRFNLVKKARLLQRIGADAGVPRLLSPAAFWTLPRIARTLPDSEQKQADYLTRYLVLCAASGALEGAWWGPLVCHREGLVDDGVTPYPSLERISHYASVGGDLTRYRYRPAFDALRTISGELTGMAYAGRLNCEPGLEIHAFRQGESCLHVAWTINGRSAALGRLYAQESLACVTLRTRDGEPLFEPQHQLLSETPIFLRWSGGNVPVPAARLSLLHGVALHRHRPDGGDWFFEEADWQGVVRAASLSEAKILWQNLLPALQFGPSAAGLMRKARNAIWTLPENAICSQGEGGWVVKKPVKMHLHKRFLDRFKPSKAVRSWSGSCELLRRGIAAAPPVAYIERRVDPGLLENYYVCSRVAADFSIRDVFSALAQGESAYAGIAADTIYAWVADYLLRLHARGIHFRDLSGGNLLVEVAEGQPWRFTLIDTGRLRAYNQALPLRLRLDDLVRVCNKLHWAGREALLGRYYSAMGRPFGRWQRLPFYLYDWKVELKRRYGRKALKRLLRA</sequence>
<gene>
    <name evidence="1" type="ORF">BJN45_09120</name>
</gene>
<dbReference type="AlphaFoldDB" id="A0A1R1I4N0"/>
<accession>A0A1R1I4N0</accession>
<evidence type="ECO:0000313" key="1">
    <source>
        <dbReference type="EMBL" id="OMG53594.1"/>
    </source>
</evidence>
<evidence type="ECO:0008006" key="3">
    <source>
        <dbReference type="Google" id="ProtNLM"/>
    </source>
</evidence>
<reference evidence="1 2" key="1">
    <citation type="submission" date="2016-10" db="EMBL/GenBank/DDBJ databases">
        <title>Alkaliphiles isolated from bioreactors.</title>
        <authorList>
            <person name="Salah Z."/>
            <person name="Rout S.P."/>
            <person name="Humphreys P.N."/>
        </authorList>
    </citation>
    <scope>NUCLEOTIDE SEQUENCE [LARGE SCALE GENOMIC DNA]</scope>
    <source>
        <strain evidence="1 2">ZS02</strain>
    </source>
</reference>
<dbReference type="Gene3D" id="3.20.20.80">
    <property type="entry name" value="Glycosidases"/>
    <property type="match status" value="1"/>
</dbReference>
<name>A0A1R1I4N0_9RHOO</name>
<dbReference type="InterPro" id="IPR017853">
    <property type="entry name" value="GH"/>
</dbReference>
<dbReference type="STRING" id="418702.BJN45_09120"/>
<dbReference type="Proteomes" id="UP000187526">
    <property type="component" value="Unassembled WGS sequence"/>
</dbReference>
<protein>
    <recommendedName>
        <fullName evidence="3">Protein kinase domain-containing protein</fullName>
    </recommendedName>
</protein>
<dbReference type="OrthoDB" id="8530337at2"/>
<organism evidence="1 2">
    <name type="scientific">Azonexus hydrophilus</name>
    <dbReference type="NCBI Taxonomy" id="418702"/>
    <lineage>
        <taxon>Bacteria</taxon>
        <taxon>Pseudomonadati</taxon>
        <taxon>Pseudomonadota</taxon>
        <taxon>Betaproteobacteria</taxon>
        <taxon>Rhodocyclales</taxon>
        <taxon>Azonexaceae</taxon>
        <taxon>Azonexus</taxon>
    </lineage>
</organism>
<dbReference type="InterPro" id="IPR011009">
    <property type="entry name" value="Kinase-like_dom_sf"/>
</dbReference>
<dbReference type="EMBL" id="MTHD01000003">
    <property type="protein sequence ID" value="OMG53594.1"/>
    <property type="molecule type" value="Genomic_DNA"/>
</dbReference>
<dbReference type="SUPFAM" id="SSF51445">
    <property type="entry name" value="(Trans)glycosidases"/>
    <property type="match status" value="1"/>
</dbReference>
<evidence type="ECO:0000313" key="2">
    <source>
        <dbReference type="Proteomes" id="UP000187526"/>
    </source>
</evidence>
<comment type="caution">
    <text evidence="1">The sequence shown here is derived from an EMBL/GenBank/DDBJ whole genome shotgun (WGS) entry which is preliminary data.</text>
</comment>
<dbReference type="SUPFAM" id="SSF56112">
    <property type="entry name" value="Protein kinase-like (PK-like)"/>
    <property type="match status" value="1"/>
</dbReference>
<proteinExistence type="predicted"/>